<accession>A0A645HU41</accession>
<name>A0A645HU41_9ZZZZ</name>
<feature type="domain" description="Secretion system C-terminal sorting" evidence="1">
    <location>
        <begin position="98"/>
        <end position="166"/>
    </location>
</feature>
<reference evidence="2" key="1">
    <citation type="submission" date="2019-08" db="EMBL/GenBank/DDBJ databases">
        <authorList>
            <person name="Kucharzyk K."/>
            <person name="Murdoch R.W."/>
            <person name="Higgins S."/>
            <person name="Loffler F."/>
        </authorList>
    </citation>
    <scope>NUCLEOTIDE SEQUENCE</scope>
</reference>
<proteinExistence type="predicted"/>
<dbReference type="EMBL" id="VSSQ01100090">
    <property type="protein sequence ID" value="MPN42380.1"/>
    <property type="molecule type" value="Genomic_DNA"/>
</dbReference>
<dbReference type="InterPro" id="IPR026444">
    <property type="entry name" value="Secre_tail"/>
</dbReference>
<dbReference type="AlphaFoldDB" id="A0A645HU41"/>
<protein>
    <recommendedName>
        <fullName evidence="1">Secretion system C-terminal sorting domain-containing protein</fullName>
    </recommendedName>
</protein>
<dbReference type="NCBIfam" id="TIGR04183">
    <property type="entry name" value="Por_Secre_tail"/>
    <property type="match status" value="1"/>
</dbReference>
<comment type="caution">
    <text evidence="2">The sequence shown here is derived from an EMBL/GenBank/DDBJ whole genome shotgun (WGS) entry which is preliminary data.</text>
</comment>
<gene>
    <name evidence="2" type="ORF">SDC9_189937</name>
</gene>
<dbReference type="Pfam" id="PF18962">
    <property type="entry name" value="Por_Secre_tail"/>
    <property type="match status" value="1"/>
</dbReference>
<evidence type="ECO:0000313" key="2">
    <source>
        <dbReference type="EMBL" id="MPN42380.1"/>
    </source>
</evidence>
<sequence>MYVTTKLFNDDEKIEFIYEFSDVTYTNTLYKLTNEDGENLFDFVNEVPSNTYTAKTGDFIFTTSSKINNVWYTNFYSTQKKSTQTESLSLINRVVQPFPNPADQIIYLPYHIDSGEHTDMKIFDVNGKLIDEKKIDKASDKVVLNISDYKTGTYIYRYNNKSEKFIVR</sequence>
<organism evidence="2">
    <name type="scientific">bioreactor metagenome</name>
    <dbReference type="NCBI Taxonomy" id="1076179"/>
    <lineage>
        <taxon>unclassified sequences</taxon>
        <taxon>metagenomes</taxon>
        <taxon>ecological metagenomes</taxon>
    </lineage>
</organism>
<evidence type="ECO:0000259" key="1">
    <source>
        <dbReference type="Pfam" id="PF18962"/>
    </source>
</evidence>